<dbReference type="InterPro" id="IPR001478">
    <property type="entry name" value="PDZ"/>
</dbReference>
<evidence type="ECO:0000259" key="2">
    <source>
        <dbReference type="PROSITE" id="PS51494"/>
    </source>
</evidence>
<evidence type="ECO:0000259" key="1">
    <source>
        <dbReference type="PROSITE" id="PS50106"/>
    </source>
</evidence>
<accession>A0A1T4NIQ6</accession>
<dbReference type="OrthoDB" id="9765242at2"/>
<reference evidence="4" key="1">
    <citation type="submission" date="2017-02" db="EMBL/GenBank/DDBJ databases">
        <authorList>
            <person name="Varghese N."/>
            <person name="Submissions S."/>
        </authorList>
    </citation>
    <scope>NUCLEOTIDE SEQUENCE [LARGE SCALE GENOMIC DNA]</scope>
    <source>
        <strain evidence="4">DSM 16521</strain>
    </source>
</reference>
<gene>
    <name evidence="3" type="ORF">SAMN02745885_00918</name>
</gene>
<protein>
    <submittedName>
        <fullName evidence="3">Stage IV sporulation protein B</fullName>
    </submittedName>
</protein>
<dbReference type="Gene3D" id="2.30.42.10">
    <property type="match status" value="1"/>
</dbReference>
<evidence type="ECO:0000313" key="4">
    <source>
        <dbReference type="Proteomes" id="UP000189933"/>
    </source>
</evidence>
<dbReference type="PROSITE" id="PS50106">
    <property type="entry name" value="PDZ"/>
    <property type="match status" value="1"/>
</dbReference>
<dbReference type="AlphaFoldDB" id="A0A1T4NIQ6"/>
<feature type="domain" description="Peptidase S55" evidence="2">
    <location>
        <begin position="186"/>
        <end position="421"/>
    </location>
</feature>
<sequence>MRKGILLVFLLISAFIQAPVHYFSALPTAQQAVVGEKLTLAINWPKTWQRFLQIVNVNYSPAISLQQGQPVAREPGEAELAVKLFGFLPLHRFTVRVLPEMHLIPGGQSIGVLLKSRGVMVVGYAPITSEGEEKIYPGRDAGVLIGDTILAINGKNINNEKEMAEIITQIGQKGEKAILTIERRGTRLQVAVTPRFCPETQSYRIGLYIRDSASGVGTLTFIEPKKAYFGALGHIIADSDTSEPIDIREGKIVRAVVQAIHKGKEGFPGEKLGVFVDDGSWWGEITHNTQVGIFGRIYGKFPASRPLPVVSNNQVETGPAQILTVINGEKVEAFTIKIKKLLPPDRPDGKGMVVEITDPRLLKETGGIIQGMSGSPIIQKGRIVGAVTHVLVNNPRLGYGCYIEKMLEEAGLVETWKKAAS</sequence>
<evidence type="ECO:0000313" key="3">
    <source>
        <dbReference type="EMBL" id="SJZ78917.1"/>
    </source>
</evidence>
<dbReference type="SUPFAM" id="SSF50156">
    <property type="entry name" value="PDZ domain-like"/>
    <property type="match status" value="1"/>
</dbReference>
<dbReference type="InterPro" id="IPR014219">
    <property type="entry name" value="SpoIVB"/>
</dbReference>
<dbReference type="InterPro" id="IPR008763">
    <property type="entry name" value="Peptidase_S55"/>
</dbReference>
<dbReference type="RefSeq" id="WP_159071826.1">
    <property type="nucleotide sequence ID" value="NZ_FUXM01000007.1"/>
</dbReference>
<feature type="domain" description="PDZ" evidence="1">
    <location>
        <begin position="100"/>
        <end position="185"/>
    </location>
</feature>
<dbReference type="Proteomes" id="UP000189933">
    <property type="component" value="Unassembled WGS sequence"/>
</dbReference>
<dbReference type="EMBL" id="FUXM01000007">
    <property type="protein sequence ID" value="SJZ78917.1"/>
    <property type="molecule type" value="Genomic_DNA"/>
</dbReference>
<keyword evidence="4" id="KW-1185">Reference proteome</keyword>
<name>A0A1T4NIQ6_9FIRM</name>
<dbReference type="NCBIfam" id="TIGR02860">
    <property type="entry name" value="spore_IV_B"/>
    <property type="match status" value="1"/>
</dbReference>
<proteinExistence type="predicted"/>
<dbReference type="Pfam" id="PF05580">
    <property type="entry name" value="Peptidase_S55"/>
    <property type="match status" value="1"/>
</dbReference>
<dbReference type="InterPro" id="IPR036034">
    <property type="entry name" value="PDZ_sf"/>
</dbReference>
<dbReference type="PROSITE" id="PS51494">
    <property type="entry name" value="SPOIVB"/>
    <property type="match status" value="1"/>
</dbReference>
<organism evidence="3 4">
    <name type="scientific">Carboxydocella sporoproducens DSM 16521</name>
    <dbReference type="NCBI Taxonomy" id="1121270"/>
    <lineage>
        <taxon>Bacteria</taxon>
        <taxon>Bacillati</taxon>
        <taxon>Bacillota</taxon>
        <taxon>Clostridia</taxon>
        <taxon>Eubacteriales</taxon>
        <taxon>Clostridiales Family XVI. Incertae Sedis</taxon>
        <taxon>Carboxydocella</taxon>
    </lineage>
</organism>